<accession>A0AAW8F0H7</accession>
<name>A0AAW8F0H7_9MICO</name>
<organism evidence="2 3">
    <name type="scientific">Microbacterium natoriense</name>
    <dbReference type="NCBI Taxonomy" id="284570"/>
    <lineage>
        <taxon>Bacteria</taxon>
        <taxon>Bacillati</taxon>
        <taxon>Actinomycetota</taxon>
        <taxon>Actinomycetes</taxon>
        <taxon>Micrococcales</taxon>
        <taxon>Microbacteriaceae</taxon>
        <taxon>Microbacterium</taxon>
    </lineage>
</organism>
<keyword evidence="3" id="KW-1185">Reference proteome</keyword>
<feature type="transmembrane region" description="Helical" evidence="1">
    <location>
        <begin position="20"/>
        <end position="38"/>
    </location>
</feature>
<evidence type="ECO:0000313" key="3">
    <source>
        <dbReference type="Proteomes" id="UP001244427"/>
    </source>
</evidence>
<keyword evidence="1" id="KW-0472">Membrane</keyword>
<feature type="transmembrane region" description="Helical" evidence="1">
    <location>
        <begin position="105"/>
        <end position="124"/>
    </location>
</feature>
<evidence type="ECO:0000256" key="1">
    <source>
        <dbReference type="SAM" id="Phobius"/>
    </source>
</evidence>
<feature type="transmembrane region" description="Helical" evidence="1">
    <location>
        <begin position="80"/>
        <end position="99"/>
    </location>
</feature>
<proteinExistence type="predicted"/>
<dbReference type="RefSeq" id="WP_307297323.1">
    <property type="nucleotide sequence ID" value="NZ_JAUSXV010000001.1"/>
</dbReference>
<gene>
    <name evidence="2" type="ORF">QFZ53_002740</name>
</gene>
<dbReference type="Proteomes" id="UP001244427">
    <property type="component" value="Unassembled WGS sequence"/>
</dbReference>
<protein>
    <submittedName>
        <fullName evidence="2">Uncharacterized protein</fullName>
    </submittedName>
</protein>
<keyword evidence="1" id="KW-1133">Transmembrane helix</keyword>
<keyword evidence="1" id="KW-0812">Transmembrane</keyword>
<sequence>MNRNSEDDSFIETRTYRRVVLLLGATVIVCAMSVVLDLKFPPKEMLPTGVLWVLLLTMLAAPIGALFERRHTSAPHDLEIACGVAGGAAAFGVALYASVGWPSTGVALAVTAVAAGVGSAGVLVRIHIRHIEDRHQQARDTELSQMRAALDDLRATATPVRLQADGLGSRVRLATRILLRGEA</sequence>
<feature type="transmembrane region" description="Helical" evidence="1">
    <location>
        <begin position="50"/>
        <end position="68"/>
    </location>
</feature>
<reference evidence="2 3" key="1">
    <citation type="submission" date="2023-07" db="EMBL/GenBank/DDBJ databases">
        <title>Comparative genomics of wheat-associated soil bacteria to identify genetic determinants of phenazine resistance.</title>
        <authorList>
            <person name="Mouncey N."/>
        </authorList>
    </citation>
    <scope>NUCLEOTIDE SEQUENCE [LARGE SCALE GENOMIC DNA]</scope>
    <source>
        <strain evidence="2 3">W4I9-1</strain>
    </source>
</reference>
<dbReference type="EMBL" id="JAUSXV010000001">
    <property type="protein sequence ID" value="MDQ0648544.1"/>
    <property type="molecule type" value="Genomic_DNA"/>
</dbReference>
<dbReference type="AlphaFoldDB" id="A0AAW8F0H7"/>
<evidence type="ECO:0000313" key="2">
    <source>
        <dbReference type="EMBL" id="MDQ0648544.1"/>
    </source>
</evidence>
<comment type="caution">
    <text evidence="2">The sequence shown here is derived from an EMBL/GenBank/DDBJ whole genome shotgun (WGS) entry which is preliminary data.</text>
</comment>